<dbReference type="Proteomes" id="UP000237000">
    <property type="component" value="Unassembled WGS sequence"/>
</dbReference>
<dbReference type="PANTHER" id="PTHR47780">
    <property type="entry name" value="PROTEIN SET DOMAIN GROUP 41"/>
    <property type="match status" value="1"/>
</dbReference>
<dbReference type="STRING" id="63057.A0A2P5FER9"/>
<dbReference type="Gene3D" id="2.170.270.10">
    <property type="entry name" value="SET domain"/>
    <property type="match status" value="1"/>
</dbReference>
<sequence>MEMEMEMEMEMRAREDVEMGQDITPPLSPLSFALDDSLLLSHCSACFTPLPPPSPPPHPHPPPLHPAILYCSPRCSNYDSALHLSSAEPHLLRLLRSRPSAYPHSGGTSDLRLALRFLQSHPSTCRPPPSGRIAGLLTNREKLAARLPPENPGADEIFARIRDGARAMAAARRMRDGLDGEILTEDARLELEEEEAALCLVLTNAVEVQDKSGRTLGVALYGRSFSWINHSCSPNACYRISLLSEIETLPFSSKESPLRIVPYCSHDKETRLIESGFCSDNVLKKESQSRMCYGPRIIVRSIKRIKKGEEVTVAYTDVLQPKARRQSELWSRYCFICFCKRCGALPPSYVDHALEEISVVNAHSSCANNGFDKDKATEMLTEYIDDAIGDYLSVGDSQSCCEKLSHILTQGLLDEQLEFNEGTSPPTYWLHPLNHLSLNAYTTLASAYKTRAKNSVALFSEPNGNLCEAFEMSRTGAAYSLLLAGATNHLFQFEPSLIASVANFWVNAGESLLDFARSSVWSEVCPVASLSSVPKYKCLKCSVTEKVIQICIRRHRKRETDPLHSQVQYSDFENVSSQFLNCVIDYTEKVWFFLIRGCHHLKVFKDPLAFSWFTTTGYSDMWASHIRSNGIKVSSSSGTKENTSEYEAQGFGNSGRIYLLQLGLHCLLYGSYLGSICFGEHSHLTCHIQNILKHEEDLLNYCEL</sequence>
<comment type="caution">
    <text evidence="2">The sequence shown here is derived from an EMBL/GenBank/DDBJ whole genome shotgun (WGS) entry which is preliminary data.</text>
</comment>
<dbReference type="SUPFAM" id="SSF82199">
    <property type="entry name" value="SET domain"/>
    <property type="match status" value="1"/>
</dbReference>
<protein>
    <submittedName>
        <fullName evidence="2">SET domain containing protein</fullName>
    </submittedName>
</protein>
<dbReference type="InterPro" id="IPR046341">
    <property type="entry name" value="SET_dom_sf"/>
</dbReference>
<dbReference type="Gene3D" id="1.25.40.10">
    <property type="entry name" value="Tetratricopeptide repeat domain"/>
    <property type="match status" value="1"/>
</dbReference>
<gene>
    <name evidence="2" type="ORF">TorRG33x02_078820</name>
</gene>
<evidence type="ECO:0000313" key="3">
    <source>
        <dbReference type="Proteomes" id="UP000237000"/>
    </source>
</evidence>
<dbReference type="OrthoDB" id="5945798at2759"/>
<dbReference type="CDD" id="cd20071">
    <property type="entry name" value="SET_SMYD"/>
    <property type="match status" value="1"/>
</dbReference>
<dbReference type="InParanoid" id="A0A2P5FER9"/>
<accession>A0A2P5FER9</accession>
<evidence type="ECO:0000259" key="1">
    <source>
        <dbReference type="Pfam" id="PF00856"/>
    </source>
</evidence>
<dbReference type="AlphaFoldDB" id="A0A2P5FER9"/>
<name>A0A2P5FER9_TREOI</name>
<proteinExistence type="predicted"/>
<dbReference type="InterPro" id="IPR001214">
    <property type="entry name" value="SET_dom"/>
</dbReference>
<keyword evidence="3" id="KW-1185">Reference proteome</keyword>
<dbReference type="FunCoup" id="A0A2P5FER9">
    <property type="interactions" value="236"/>
</dbReference>
<feature type="domain" description="SET" evidence="1">
    <location>
        <begin position="221"/>
        <end position="315"/>
    </location>
</feature>
<organism evidence="2 3">
    <name type="scientific">Trema orientale</name>
    <name type="common">Charcoal tree</name>
    <name type="synonym">Celtis orientalis</name>
    <dbReference type="NCBI Taxonomy" id="63057"/>
    <lineage>
        <taxon>Eukaryota</taxon>
        <taxon>Viridiplantae</taxon>
        <taxon>Streptophyta</taxon>
        <taxon>Embryophyta</taxon>
        <taxon>Tracheophyta</taxon>
        <taxon>Spermatophyta</taxon>
        <taxon>Magnoliopsida</taxon>
        <taxon>eudicotyledons</taxon>
        <taxon>Gunneridae</taxon>
        <taxon>Pentapetalae</taxon>
        <taxon>rosids</taxon>
        <taxon>fabids</taxon>
        <taxon>Rosales</taxon>
        <taxon>Cannabaceae</taxon>
        <taxon>Trema</taxon>
    </lineage>
</organism>
<reference evidence="3" key="1">
    <citation type="submission" date="2016-06" db="EMBL/GenBank/DDBJ databases">
        <title>Parallel loss of symbiosis genes in relatives of nitrogen-fixing non-legume Parasponia.</title>
        <authorList>
            <person name="Van Velzen R."/>
            <person name="Holmer R."/>
            <person name="Bu F."/>
            <person name="Rutten L."/>
            <person name="Van Zeijl A."/>
            <person name="Liu W."/>
            <person name="Santuari L."/>
            <person name="Cao Q."/>
            <person name="Sharma T."/>
            <person name="Shen D."/>
            <person name="Roswanjaya Y."/>
            <person name="Wardhani T."/>
            <person name="Kalhor M.S."/>
            <person name="Jansen J."/>
            <person name="Van den Hoogen J."/>
            <person name="Gungor B."/>
            <person name="Hartog M."/>
            <person name="Hontelez J."/>
            <person name="Verver J."/>
            <person name="Yang W.-C."/>
            <person name="Schijlen E."/>
            <person name="Repin R."/>
            <person name="Schilthuizen M."/>
            <person name="Schranz E."/>
            <person name="Heidstra R."/>
            <person name="Miyata K."/>
            <person name="Fedorova E."/>
            <person name="Kohlen W."/>
            <person name="Bisseling T."/>
            <person name="Smit S."/>
            <person name="Geurts R."/>
        </authorList>
    </citation>
    <scope>NUCLEOTIDE SEQUENCE [LARGE SCALE GENOMIC DNA]</scope>
    <source>
        <strain evidence="3">cv. RG33-2</strain>
    </source>
</reference>
<dbReference type="Pfam" id="PF00856">
    <property type="entry name" value="SET"/>
    <property type="match status" value="1"/>
</dbReference>
<dbReference type="EMBL" id="JXTC01000039">
    <property type="protein sequence ID" value="PON96293.1"/>
    <property type="molecule type" value="Genomic_DNA"/>
</dbReference>
<dbReference type="InterPro" id="IPR011990">
    <property type="entry name" value="TPR-like_helical_dom_sf"/>
</dbReference>
<evidence type="ECO:0000313" key="2">
    <source>
        <dbReference type="EMBL" id="PON96293.1"/>
    </source>
</evidence>
<dbReference type="PANTHER" id="PTHR47780:SF1">
    <property type="entry name" value="PROTEIN SET DOMAIN GROUP 41"/>
    <property type="match status" value="1"/>
</dbReference>